<keyword evidence="2" id="KW-0732">Signal</keyword>
<dbReference type="RefSeq" id="WP_171993969.1">
    <property type="nucleotide sequence ID" value="NZ_CP012542.1"/>
</dbReference>
<evidence type="ECO:0000313" key="5">
    <source>
        <dbReference type="Proteomes" id="UP000503264"/>
    </source>
</evidence>
<sequence>MKISKTACILILGATFATNAMAYKNLSDVRTAYYYTRTQYPNFPNLQGDGLKALIGTAREYIILLSVNNPSPQNEDDRIFISTSLKSNYSQITEGFKLAKEWLLNESDRDKSQINIDEIRNWLDNQGINTLEKFKNFTLEQLKNKEQLEKDLDSALIDFRKKLSDNLNKYKDELEKIVIEKEKASAADLDTYKKALESTKDAIVSIAKEMNQENKADMSLIISKDKELSNGDIIKAILDVDAYKFEGLDGIKKLASKEDESISQVVSNFGQNSVISTIQIGSELNTATRLAKLSNPYNENLALAYAISNLKNENFADNDGYALSSLVREYTNRFNYDNNLWATINGAKGNIKDGANPSVYGFTLGYDKAFDDFIFGGFVTYAKSKAKNEIINNKADNYQLGVYSRSYIKNYEIDFKFSTGIAKNKNERNTILANRVIVNDSKYNSYFNSLDINYGYVAKLDSMEGLFFKPSIGLNFSHIKSNSFRENGELAVKYNATTSKALSLRVSGEIRKYLENGSYFYVTPGIEKEIYKNANNSVVTFIGSNNDIIFSARDRKSTFLTLQTGADFTITKSLSANANFGVKASAQEKYCNGTLGIKYKF</sequence>
<feature type="domain" description="Autotransporter" evidence="3">
    <location>
        <begin position="333"/>
        <end position="601"/>
    </location>
</feature>
<feature type="signal peptide" evidence="2">
    <location>
        <begin position="1"/>
        <end position="22"/>
    </location>
</feature>
<dbReference type="InterPro" id="IPR036709">
    <property type="entry name" value="Autotransporte_beta_dom_sf"/>
</dbReference>
<evidence type="ECO:0000256" key="2">
    <source>
        <dbReference type="SAM" id="SignalP"/>
    </source>
</evidence>
<feature type="coiled-coil region" evidence="1">
    <location>
        <begin position="160"/>
        <end position="187"/>
    </location>
</feature>
<evidence type="ECO:0000259" key="3">
    <source>
        <dbReference type="PROSITE" id="PS51208"/>
    </source>
</evidence>
<name>A0A6G5QHI1_9BACT</name>
<accession>A0A6G5QHI1</accession>
<dbReference type="Pfam" id="PF03797">
    <property type="entry name" value="Autotransporter"/>
    <property type="match status" value="1"/>
</dbReference>
<reference evidence="4 5" key="1">
    <citation type="submission" date="2016-07" db="EMBL/GenBank/DDBJ databases">
        <title>Comparative genomics of the Campylobacter concisus group.</title>
        <authorList>
            <person name="Miller W.G."/>
            <person name="Yee E."/>
            <person name="Chapman M.H."/>
            <person name="Huynh S."/>
            <person name="Bono J.L."/>
            <person name="On S.L.W."/>
            <person name="StLeger J."/>
            <person name="Foster G."/>
            <person name="Parker C.T."/>
        </authorList>
    </citation>
    <scope>NUCLEOTIDE SEQUENCE [LARGE SCALE GENOMIC DNA]</scope>
    <source>
        <strain evidence="4 5">CCUG 21559</strain>
    </source>
</reference>
<dbReference type="SUPFAM" id="SSF103515">
    <property type="entry name" value="Autotransporter"/>
    <property type="match status" value="1"/>
</dbReference>
<gene>
    <name evidence="4" type="ORF">CMUC_1374</name>
</gene>
<keyword evidence="5" id="KW-1185">Reference proteome</keyword>
<organism evidence="4 5">
    <name type="scientific">Campylobacter mucosalis CCUG 21559</name>
    <dbReference type="NCBI Taxonomy" id="1032067"/>
    <lineage>
        <taxon>Bacteria</taxon>
        <taxon>Pseudomonadati</taxon>
        <taxon>Campylobacterota</taxon>
        <taxon>Epsilonproteobacteria</taxon>
        <taxon>Campylobacterales</taxon>
        <taxon>Campylobacteraceae</taxon>
        <taxon>Campylobacter</taxon>
    </lineage>
</organism>
<dbReference type="SMART" id="SM00869">
    <property type="entry name" value="Autotransporter"/>
    <property type="match status" value="1"/>
</dbReference>
<feature type="chain" id="PRO_5026061044" evidence="2">
    <location>
        <begin position="23"/>
        <end position="601"/>
    </location>
</feature>
<keyword evidence="1" id="KW-0175">Coiled coil</keyword>
<evidence type="ECO:0000313" key="4">
    <source>
        <dbReference type="EMBL" id="QCD45138.1"/>
    </source>
</evidence>
<evidence type="ECO:0000256" key="1">
    <source>
        <dbReference type="SAM" id="Coils"/>
    </source>
</evidence>
<dbReference type="Gene3D" id="2.40.128.130">
    <property type="entry name" value="Autotransporter beta-domain"/>
    <property type="match status" value="1"/>
</dbReference>
<dbReference type="AlphaFoldDB" id="A0A6G5QHI1"/>
<dbReference type="PROSITE" id="PS51208">
    <property type="entry name" value="AUTOTRANSPORTER"/>
    <property type="match status" value="1"/>
</dbReference>
<protein>
    <submittedName>
        <fullName evidence="4">Putative autotransporter beta-domain protein</fullName>
    </submittedName>
</protein>
<dbReference type="InterPro" id="IPR005546">
    <property type="entry name" value="Autotransporte_beta"/>
</dbReference>
<dbReference type="EMBL" id="CP012542">
    <property type="protein sequence ID" value="QCD45138.1"/>
    <property type="molecule type" value="Genomic_DNA"/>
</dbReference>
<dbReference type="Proteomes" id="UP000503264">
    <property type="component" value="Chromosome"/>
</dbReference>
<proteinExistence type="predicted"/>